<dbReference type="Pfam" id="PF02548">
    <property type="entry name" value="Pantoate_transf"/>
    <property type="match status" value="1"/>
</dbReference>
<dbReference type="SUPFAM" id="SSF51621">
    <property type="entry name" value="Phosphoenolpyruvate/pyruvate domain"/>
    <property type="match status" value="1"/>
</dbReference>
<evidence type="ECO:0000256" key="5">
    <source>
        <dbReference type="ARBA" id="ARBA00022679"/>
    </source>
</evidence>
<evidence type="ECO:0000256" key="1">
    <source>
        <dbReference type="ARBA" id="ARBA00008676"/>
    </source>
</evidence>
<reference evidence="6 7" key="1">
    <citation type="submission" date="2024-06" db="EMBL/GenBank/DDBJ databases">
        <title>Genomic Encyclopedia of Type Strains, Phase IV (KMG-IV): sequencing the most valuable type-strain genomes for metagenomic binning, comparative biology and taxonomic classification.</title>
        <authorList>
            <person name="Goeker M."/>
        </authorList>
    </citation>
    <scope>NUCLEOTIDE SEQUENCE [LARGE SCALE GENOMIC DNA]</scope>
    <source>
        <strain evidence="6 7">DSM 100022</strain>
    </source>
</reference>
<organism evidence="6 7">
    <name type="scientific">Mesorhizobium robiniae</name>
    <dbReference type="NCBI Taxonomy" id="559315"/>
    <lineage>
        <taxon>Bacteria</taxon>
        <taxon>Pseudomonadati</taxon>
        <taxon>Pseudomonadota</taxon>
        <taxon>Alphaproteobacteria</taxon>
        <taxon>Hyphomicrobiales</taxon>
        <taxon>Phyllobacteriaceae</taxon>
        <taxon>Mesorhizobium</taxon>
    </lineage>
</organism>
<name>A0ABV2GYT1_9HYPH</name>
<proteinExistence type="inferred from homology"/>
<dbReference type="EMBL" id="JBEPMC010000018">
    <property type="protein sequence ID" value="MET3583451.1"/>
    <property type="molecule type" value="Genomic_DNA"/>
</dbReference>
<keyword evidence="4" id="KW-0566">Pantothenate biosynthesis</keyword>
<gene>
    <name evidence="6" type="ORF">ABID19_006516</name>
</gene>
<dbReference type="InterPro" id="IPR003700">
    <property type="entry name" value="Pantoate_hydroxy_MeTrfase"/>
</dbReference>
<comment type="subunit">
    <text evidence="2">Homodecamer; pentamer of dimers.</text>
</comment>
<comment type="caution">
    <text evidence="6">The sequence shown here is derived from an EMBL/GenBank/DDBJ whole genome shotgun (WGS) entry which is preliminary data.</text>
</comment>
<accession>A0ABV2GYT1</accession>
<dbReference type="Proteomes" id="UP001549204">
    <property type="component" value="Unassembled WGS sequence"/>
</dbReference>
<sequence>MRRGLEQALLIVDIPFGSYEESPELAFRNAARVMAGTGCAAIKL</sequence>
<evidence type="ECO:0000256" key="4">
    <source>
        <dbReference type="ARBA" id="ARBA00022655"/>
    </source>
</evidence>
<evidence type="ECO:0000313" key="7">
    <source>
        <dbReference type="Proteomes" id="UP001549204"/>
    </source>
</evidence>
<keyword evidence="5" id="KW-0808">Transferase</keyword>
<dbReference type="Gene3D" id="3.20.20.60">
    <property type="entry name" value="Phosphoenolpyruvate-binding domains"/>
    <property type="match status" value="1"/>
</dbReference>
<comment type="similarity">
    <text evidence="1">Belongs to the PanB family.</text>
</comment>
<evidence type="ECO:0000256" key="3">
    <source>
        <dbReference type="ARBA" id="ARBA00012618"/>
    </source>
</evidence>
<dbReference type="InterPro" id="IPR040442">
    <property type="entry name" value="Pyrv_kinase-like_dom_sf"/>
</dbReference>
<evidence type="ECO:0000256" key="2">
    <source>
        <dbReference type="ARBA" id="ARBA00011424"/>
    </source>
</evidence>
<dbReference type="InterPro" id="IPR015813">
    <property type="entry name" value="Pyrv/PenolPyrv_kinase-like_dom"/>
</dbReference>
<evidence type="ECO:0000313" key="6">
    <source>
        <dbReference type="EMBL" id="MET3583451.1"/>
    </source>
</evidence>
<protein>
    <recommendedName>
        <fullName evidence="3">3-methyl-2-oxobutanoate hydroxymethyltransferase</fullName>
        <ecNumber evidence="3">2.1.2.11</ecNumber>
    </recommendedName>
</protein>
<dbReference type="EC" id="2.1.2.11" evidence="3"/>
<keyword evidence="7" id="KW-1185">Reference proteome</keyword>